<comment type="subcellular location">
    <subcellularLocation>
        <location evidence="1">Cell membrane</location>
        <topology evidence="1">Multi-pass membrane protein</topology>
    </subcellularLocation>
</comment>
<reference evidence="8 9" key="1">
    <citation type="submission" date="2016-10" db="EMBL/GenBank/DDBJ databases">
        <authorList>
            <person name="de Groot N.N."/>
        </authorList>
    </citation>
    <scope>NUCLEOTIDE SEQUENCE [LARGE SCALE GENOMIC DNA]</scope>
    <source>
        <strain evidence="9">E92,LMG 26720,CCM 7988</strain>
    </source>
</reference>
<dbReference type="Pfam" id="PF04226">
    <property type="entry name" value="Transgly_assoc"/>
    <property type="match status" value="1"/>
</dbReference>
<dbReference type="GO" id="GO:0005886">
    <property type="term" value="C:plasma membrane"/>
    <property type="evidence" value="ECO:0007669"/>
    <property type="project" value="UniProtKB-SubCell"/>
</dbReference>
<keyword evidence="6 7" id="KW-0472">Membrane</keyword>
<evidence type="ECO:0000256" key="4">
    <source>
        <dbReference type="ARBA" id="ARBA00022692"/>
    </source>
</evidence>
<keyword evidence="4 7" id="KW-0812">Transmembrane</keyword>
<evidence type="ECO:0000256" key="1">
    <source>
        <dbReference type="ARBA" id="ARBA00004651"/>
    </source>
</evidence>
<proteinExistence type="inferred from homology"/>
<dbReference type="STRING" id="1079859.SAMN04515674_10968"/>
<dbReference type="PANTHER" id="PTHR33884">
    <property type="entry name" value="UPF0410 PROTEIN YMGE"/>
    <property type="match status" value="1"/>
</dbReference>
<evidence type="ECO:0000256" key="7">
    <source>
        <dbReference type="SAM" id="Phobius"/>
    </source>
</evidence>
<evidence type="ECO:0000313" key="9">
    <source>
        <dbReference type="Proteomes" id="UP000199306"/>
    </source>
</evidence>
<name>A0A1I5VE88_9BACT</name>
<comment type="similarity">
    <text evidence="2">Belongs to the UPF0410 family.</text>
</comment>
<dbReference type="InterPro" id="IPR007341">
    <property type="entry name" value="Transgly_assoc"/>
</dbReference>
<evidence type="ECO:0000256" key="2">
    <source>
        <dbReference type="ARBA" id="ARBA00011006"/>
    </source>
</evidence>
<accession>A0A1I5VE88</accession>
<sequence>MSHWLYSLIIGGIAGWLAGIIMNGTGFGLLIDIVVGVIGSIIGSWVFGLLGIHSGGGMIGSIIVSLVGAVILIFIIKQIKK</sequence>
<dbReference type="EMBL" id="FOXH01000009">
    <property type="protein sequence ID" value="SFQ05854.1"/>
    <property type="molecule type" value="Genomic_DNA"/>
</dbReference>
<evidence type="ECO:0000256" key="3">
    <source>
        <dbReference type="ARBA" id="ARBA00022475"/>
    </source>
</evidence>
<evidence type="ECO:0000313" key="8">
    <source>
        <dbReference type="EMBL" id="SFQ05854.1"/>
    </source>
</evidence>
<evidence type="ECO:0000256" key="6">
    <source>
        <dbReference type="ARBA" id="ARBA00023136"/>
    </source>
</evidence>
<feature type="transmembrane region" description="Helical" evidence="7">
    <location>
        <begin position="6"/>
        <end position="22"/>
    </location>
</feature>
<evidence type="ECO:0000256" key="5">
    <source>
        <dbReference type="ARBA" id="ARBA00022989"/>
    </source>
</evidence>
<protein>
    <submittedName>
        <fullName evidence="8">Uncharacterized membrane protein YeaQ/YmgE, transglycosylase-associated protein family</fullName>
    </submittedName>
</protein>
<dbReference type="AlphaFoldDB" id="A0A1I5VE88"/>
<keyword evidence="9" id="KW-1185">Reference proteome</keyword>
<dbReference type="RefSeq" id="WP_092018101.1">
    <property type="nucleotide sequence ID" value="NZ_FOXH01000009.1"/>
</dbReference>
<feature type="transmembrane region" description="Helical" evidence="7">
    <location>
        <begin position="58"/>
        <end position="76"/>
    </location>
</feature>
<keyword evidence="3" id="KW-1003">Cell membrane</keyword>
<gene>
    <name evidence="8" type="ORF">SAMN04515674_10968</name>
</gene>
<dbReference type="Proteomes" id="UP000199306">
    <property type="component" value="Unassembled WGS sequence"/>
</dbReference>
<feature type="transmembrane region" description="Helical" evidence="7">
    <location>
        <begin position="29"/>
        <end position="52"/>
    </location>
</feature>
<organism evidence="8 9">
    <name type="scientific">Pseudarcicella hirudinis</name>
    <dbReference type="NCBI Taxonomy" id="1079859"/>
    <lineage>
        <taxon>Bacteria</taxon>
        <taxon>Pseudomonadati</taxon>
        <taxon>Bacteroidota</taxon>
        <taxon>Cytophagia</taxon>
        <taxon>Cytophagales</taxon>
        <taxon>Flectobacillaceae</taxon>
        <taxon>Pseudarcicella</taxon>
    </lineage>
</organism>
<dbReference type="PANTHER" id="PTHR33884:SF3">
    <property type="entry name" value="UPF0410 PROTEIN YMGE"/>
    <property type="match status" value="1"/>
</dbReference>
<keyword evidence="5 7" id="KW-1133">Transmembrane helix</keyword>